<dbReference type="InterPro" id="IPR012675">
    <property type="entry name" value="Beta-grasp_dom_sf"/>
</dbReference>
<dbReference type="CDD" id="cd00565">
    <property type="entry name" value="Ubl_ThiS"/>
    <property type="match status" value="1"/>
</dbReference>
<dbReference type="NCBIfam" id="TIGR01683">
    <property type="entry name" value="thiS"/>
    <property type="match status" value="1"/>
</dbReference>
<dbReference type="InterPro" id="IPR010035">
    <property type="entry name" value="Thi_S"/>
</dbReference>
<proteinExistence type="predicted"/>
<gene>
    <name evidence="1" type="ORF">SDC9_35502</name>
</gene>
<dbReference type="Gene3D" id="3.10.20.30">
    <property type="match status" value="1"/>
</dbReference>
<reference evidence="1" key="1">
    <citation type="submission" date="2019-08" db="EMBL/GenBank/DDBJ databases">
        <authorList>
            <person name="Kucharzyk K."/>
            <person name="Murdoch R.W."/>
            <person name="Higgins S."/>
            <person name="Loffler F."/>
        </authorList>
    </citation>
    <scope>NUCLEOTIDE SEQUENCE</scope>
</reference>
<sequence length="67" mass="7642">MKIKLNNREEEFAGDKLSVEEIIAVKSYVFKMLVVRLNDHLVKKDMYSSTFVKDGDDLKVIHLVSGG</sequence>
<name>A0A644VDQ0_9ZZZZ</name>
<comment type="caution">
    <text evidence="1">The sequence shown here is derived from an EMBL/GenBank/DDBJ whole genome shotgun (WGS) entry which is preliminary data.</text>
</comment>
<protein>
    <recommendedName>
        <fullName evidence="2">Sulfur carrier protein ThiS</fullName>
    </recommendedName>
</protein>
<dbReference type="EMBL" id="VSSQ01000280">
    <property type="protein sequence ID" value="MPL89466.1"/>
    <property type="molecule type" value="Genomic_DNA"/>
</dbReference>
<evidence type="ECO:0008006" key="2">
    <source>
        <dbReference type="Google" id="ProtNLM"/>
    </source>
</evidence>
<dbReference type="SUPFAM" id="SSF54285">
    <property type="entry name" value="MoaD/ThiS"/>
    <property type="match status" value="1"/>
</dbReference>
<organism evidence="1">
    <name type="scientific">bioreactor metagenome</name>
    <dbReference type="NCBI Taxonomy" id="1076179"/>
    <lineage>
        <taxon>unclassified sequences</taxon>
        <taxon>metagenomes</taxon>
        <taxon>ecological metagenomes</taxon>
    </lineage>
</organism>
<evidence type="ECO:0000313" key="1">
    <source>
        <dbReference type="EMBL" id="MPL89466.1"/>
    </source>
</evidence>
<dbReference type="Pfam" id="PF02597">
    <property type="entry name" value="ThiS"/>
    <property type="match status" value="1"/>
</dbReference>
<dbReference type="AlphaFoldDB" id="A0A644VDQ0"/>
<dbReference type="InterPro" id="IPR016155">
    <property type="entry name" value="Mopterin_synth/thiamin_S_b"/>
</dbReference>
<dbReference type="InterPro" id="IPR003749">
    <property type="entry name" value="ThiS/MoaD-like"/>
</dbReference>
<accession>A0A644VDQ0</accession>